<dbReference type="GO" id="GO:0016020">
    <property type="term" value="C:membrane"/>
    <property type="evidence" value="ECO:0007669"/>
    <property type="project" value="InterPro"/>
</dbReference>
<feature type="transmembrane region" description="Helical" evidence="1">
    <location>
        <begin position="302"/>
        <end position="320"/>
    </location>
</feature>
<dbReference type="EMBL" id="BLXT01006232">
    <property type="protein sequence ID" value="GFO30180.1"/>
    <property type="molecule type" value="Genomic_DNA"/>
</dbReference>
<keyword evidence="1" id="KW-1133">Transmembrane helix</keyword>
<feature type="transmembrane region" description="Helical" evidence="1">
    <location>
        <begin position="213"/>
        <end position="231"/>
    </location>
</feature>
<dbReference type="GO" id="GO:0031625">
    <property type="term" value="F:ubiquitin protein ligase binding"/>
    <property type="evidence" value="ECO:0007669"/>
    <property type="project" value="TreeGrafter"/>
</dbReference>
<feature type="transmembrane region" description="Helical" evidence="1">
    <location>
        <begin position="85"/>
        <end position="106"/>
    </location>
</feature>
<dbReference type="AlphaFoldDB" id="A0AAV4CFD2"/>
<keyword evidence="3" id="KW-1185">Reference proteome</keyword>
<name>A0AAV4CFD2_9GAST</name>
<evidence type="ECO:0000313" key="2">
    <source>
        <dbReference type="EMBL" id="GFO30180.1"/>
    </source>
</evidence>
<dbReference type="Pfam" id="PF05571">
    <property type="entry name" value="JAMP"/>
    <property type="match status" value="1"/>
</dbReference>
<dbReference type="GO" id="GO:0006986">
    <property type="term" value="P:response to unfolded protein"/>
    <property type="evidence" value="ECO:0007669"/>
    <property type="project" value="InterPro"/>
</dbReference>
<reference evidence="2 3" key="1">
    <citation type="journal article" date="2021" name="Elife">
        <title>Chloroplast acquisition without the gene transfer in kleptoplastic sea slugs, Plakobranchus ocellatus.</title>
        <authorList>
            <person name="Maeda T."/>
            <person name="Takahashi S."/>
            <person name="Yoshida T."/>
            <person name="Shimamura S."/>
            <person name="Takaki Y."/>
            <person name="Nagai Y."/>
            <person name="Toyoda A."/>
            <person name="Suzuki Y."/>
            <person name="Arimoto A."/>
            <person name="Ishii H."/>
            <person name="Satoh N."/>
            <person name="Nishiyama T."/>
            <person name="Hasebe M."/>
            <person name="Maruyama T."/>
            <person name="Minagawa J."/>
            <person name="Obokata J."/>
            <person name="Shigenobu S."/>
        </authorList>
    </citation>
    <scope>NUCLEOTIDE SEQUENCE [LARGE SCALE GENOMIC DNA]</scope>
</reference>
<dbReference type="PANTHER" id="PTHR12740:SF4">
    <property type="entry name" value="JNK1_MAPK8-ASSOCIATED MEMBRANE PROTEIN"/>
    <property type="match status" value="1"/>
</dbReference>
<dbReference type="PANTHER" id="PTHR12740">
    <property type="entry name" value="JNK1/MAPK8-ASSOCIATED MEMBRANE PROTEIN"/>
    <property type="match status" value="1"/>
</dbReference>
<protein>
    <submittedName>
        <fullName evidence="2">Jnk1/mapk8-associated membrane protein-like</fullName>
    </submittedName>
</protein>
<comment type="caution">
    <text evidence="2">The sequence shown here is derived from an EMBL/GenBank/DDBJ whole genome shotgun (WGS) entry which is preliminary data.</text>
</comment>
<proteinExistence type="predicted"/>
<feature type="transmembrane region" description="Helical" evidence="1">
    <location>
        <begin position="277"/>
        <end position="296"/>
    </location>
</feature>
<feature type="transmembrane region" description="Helical" evidence="1">
    <location>
        <begin position="113"/>
        <end position="134"/>
    </location>
</feature>
<organism evidence="2 3">
    <name type="scientific">Plakobranchus ocellatus</name>
    <dbReference type="NCBI Taxonomy" id="259542"/>
    <lineage>
        <taxon>Eukaryota</taxon>
        <taxon>Metazoa</taxon>
        <taxon>Spiralia</taxon>
        <taxon>Lophotrochozoa</taxon>
        <taxon>Mollusca</taxon>
        <taxon>Gastropoda</taxon>
        <taxon>Heterobranchia</taxon>
        <taxon>Euthyneura</taxon>
        <taxon>Panpulmonata</taxon>
        <taxon>Sacoglossa</taxon>
        <taxon>Placobranchoidea</taxon>
        <taxon>Plakobranchidae</taxon>
        <taxon>Plakobranchus</taxon>
    </lineage>
</organism>
<evidence type="ECO:0000313" key="3">
    <source>
        <dbReference type="Proteomes" id="UP000735302"/>
    </source>
</evidence>
<accession>A0AAV4CFD2</accession>
<dbReference type="InterPro" id="IPR008485">
    <property type="entry name" value="JAMP"/>
</dbReference>
<dbReference type="GO" id="GO:0036503">
    <property type="term" value="P:ERAD pathway"/>
    <property type="evidence" value="ECO:0007669"/>
    <property type="project" value="TreeGrafter"/>
</dbReference>
<keyword evidence="1" id="KW-0472">Membrane</keyword>
<evidence type="ECO:0000256" key="1">
    <source>
        <dbReference type="SAM" id="Phobius"/>
    </source>
</evidence>
<dbReference type="Proteomes" id="UP000735302">
    <property type="component" value="Unassembled WGS sequence"/>
</dbReference>
<feature type="transmembrane region" description="Helical" evidence="1">
    <location>
        <begin position="184"/>
        <end position="201"/>
    </location>
</feature>
<feature type="transmembrane region" description="Helical" evidence="1">
    <location>
        <begin position="7"/>
        <end position="23"/>
    </location>
</feature>
<keyword evidence="1" id="KW-0812">Transmembrane</keyword>
<gene>
    <name evidence="2" type="ORF">PoB_005668500</name>
</gene>
<sequence>MAQLLQLGIYVLVVIVIVQWQMVNASQGSSKYPFIKGYTGNDTCPGRYCGRIEEGAMCGACPRGYAPDAASMCRRCNSNPSFYDWLYLGFMALVPLVLHWAFIDLFCRPKRCLYLFDLSAFIETVLSAWLTLFLSDPAGKMSVRSCSVEQFSDWYTLFFNPTPDYYHTIYCTQEIVFPLYTMVLIYYTLCLFFMMVFRPLLSYKLADCQGSKAIYSALYFLPILILIHAVLGGIIYYAFPYIIVVVSVITSACHLAMEEEQKIRELLKHSLTNVRSLTILLGHWLLHAYGMISITGMSQPSFHAPLLALVPFPTIFYILTVKFTDPSLVYPFKTNSLQGV</sequence>